<accession>A0A084TJ34</accession>
<keyword evidence="1" id="KW-1133">Transmembrane helix</keyword>
<dbReference type="AlphaFoldDB" id="A0A084TJ34"/>
<dbReference type="OrthoDB" id="187854at2"/>
<dbReference type="STRING" id="1197477.IA57_09665"/>
<dbReference type="Pfam" id="PF11138">
    <property type="entry name" value="DUF2911"/>
    <property type="match status" value="1"/>
</dbReference>
<organism evidence="2 3">
    <name type="scientific">Mangrovimonas yunxiaonensis</name>
    <dbReference type="NCBI Taxonomy" id="1197477"/>
    <lineage>
        <taxon>Bacteria</taxon>
        <taxon>Pseudomonadati</taxon>
        <taxon>Bacteroidota</taxon>
        <taxon>Flavobacteriia</taxon>
        <taxon>Flavobacteriales</taxon>
        <taxon>Flavobacteriaceae</taxon>
        <taxon>Mangrovimonas</taxon>
    </lineage>
</organism>
<evidence type="ECO:0000313" key="3">
    <source>
        <dbReference type="Proteomes" id="UP000028521"/>
    </source>
</evidence>
<keyword evidence="3" id="KW-1185">Reference proteome</keyword>
<proteinExistence type="predicted"/>
<comment type="caution">
    <text evidence="2">The sequence shown here is derived from an EMBL/GenBank/DDBJ whole genome shotgun (WGS) entry which is preliminary data.</text>
</comment>
<keyword evidence="1" id="KW-0472">Membrane</keyword>
<dbReference type="EMBL" id="JPFK01000007">
    <property type="protein sequence ID" value="KFB00720.1"/>
    <property type="molecule type" value="Genomic_DNA"/>
</dbReference>
<reference evidence="2 3" key="1">
    <citation type="journal article" date="2014" name="Genome Announc.">
        <title>Draft Genome Sequence of the Algicidal Bacterium Mangrovimonas yunxiaonensis Strain LY01.</title>
        <authorList>
            <person name="Li Y."/>
            <person name="Zhu H."/>
            <person name="Li C."/>
            <person name="Zhang H."/>
            <person name="Chen Z."/>
            <person name="Zheng W."/>
            <person name="Xu H."/>
            <person name="Zheng T."/>
        </authorList>
    </citation>
    <scope>NUCLEOTIDE SEQUENCE [LARGE SCALE GENOMIC DNA]</scope>
    <source>
        <strain evidence="2 3">LY01</strain>
    </source>
</reference>
<name>A0A084TJ34_9FLAO</name>
<reference evidence="3" key="2">
    <citation type="submission" date="2014-07" db="EMBL/GenBank/DDBJ databases">
        <title>Genome sequence of Mangrovimonas yunxiaonensis.</title>
        <authorList>
            <person name="Li Y."/>
            <person name="Zheng T."/>
        </authorList>
    </citation>
    <scope>NUCLEOTIDE SEQUENCE [LARGE SCALE GENOMIC DNA]</scope>
    <source>
        <strain evidence="3">LY01</strain>
    </source>
</reference>
<feature type="transmembrane region" description="Helical" evidence="1">
    <location>
        <begin position="7"/>
        <end position="26"/>
    </location>
</feature>
<keyword evidence="1" id="KW-0812">Transmembrane</keyword>
<dbReference type="InterPro" id="IPR021314">
    <property type="entry name" value="DUF2911"/>
</dbReference>
<protein>
    <recommendedName>
        <fullName evidence="4">Asparagine synthetase B</fullName>
    </recommendedName>
</protein>
<evidence type="ECO:0000256" key="1">
    <source>
        <dbReference type="SAM" id="Phobius"/>
    </source>
</evidence>
<dbReference type="eggNOG" id="COG0457">
    <property type="taxonomic scope" value="Bacteria"/>
</dbReference>
<dbReference type="Proteomes" id="UP000028521">
    <property type="component" value="Unassembled WGS sequence"/>
</dbReference>
<evidence type="ECO:0000313" key="2">
    <source>
        <dbReference type="EMBL" id="KFB00720.1"/>
    </source>
</evidence>
<gene>
    <name evidence="2" type="ORF">IA57_09665</name>
</gene>
<evidence type="ECO:0008006" key="4">
    <source>
        <dbReference type="Google" id="ProtNLM"/>
    </source>
</evidence>
<dbReference type="RefSeq" id="WP_036122422.1">
    <property type="nucleotide sequence ID" value="NZ_BMET01000006.1"/>
</dbReference>
<sequence>MNRFLKWVLRLLVLAAVGVFIYAYFIDDSLLSKPLSPKDTISFTKNDLKLNVFYNRPSKRGREVFGGLVPYKKVWRTGANEATTFETNKPLKVHTDSLPAGKYTLWTIPSDSSWHVMFNAKQYPWGVDMEMNPMRDPKFDMIDIEVPVEELNTVVEQFTIGFDNALDDLSLTMAWDNVKIAVPLTQFDEKK</sequence>